<accession>A0ABX0W5S9</accession>
<dbReference type="InterPro" id="IPR052017">
    <property type="entry name" value="TSUP"/>
</dbReference>
<feature type="transmembrane region" description="Helical" evidence="8">
    <location>
        <begin position="7"/>
        <end position="25"/>
    </location>
</feature>
<feature type="transmembrane region" description="Helical" evidence="8">
    <location>
        <begin position="129"/>
        <end position="149"/>
    </location>
</feature>
<dbReference type="EMBL" id="QHLQ01000006">
    <property type="protein sequence ID" value="NIZ60998.1"/>
    <property type="molecule type" value="Genomic_DNA"/>
</dbReference>
<keyword evidence="4 8" id="KW-1003">Cell membrane</keyword>
<evidence type="ECO:0000313" key="9">
    <source>
        <dbReference type="EMBL" id="NIZ60998.1"/>
    </source>
</evidence>
<feature type="transmembrane region" description="Helical" evidence="8">
    <location>
        <begin position="99"/>
        <end position="117"/>
    </location>
</feature>
<protein>
    <recommendedName>
        <fullName evidence="8">Probable membrane transporter protein</fullName>
    </recommendedName>
</protein>
<feature type="transmembrane region" description="Helical" evidence="8">
    <location>
        <begin position="45"/>
        <end position="66"/>
    </location>
</feature>
<evidence type="ECO:0000256" key="2">
    <source>
        <dbReference type="ARBA" id="ARBA00009142"/>
    </source>
</evidence>
<dbReference type="Proteomes" id="UP001429564">
    <property type="component" value="Unassembled WGS sequence"/>
</dbReference>
<dbReference type="InterPro" id="IPR002781">
    <property type="entry name" value="TM_pro_TauE-like"/>
</dbReference>
<dbReference type="PANTHER" id="PTHR30269:SF37">
    <property type="entry name" value="MEMBRANE TRANSPORTER PROTEIN"/>
    <property type="match status" value="1"/>
</dbReference>
<evidence type="ECO:0000313" key="10">
    <source>
        <dbReference type="Proteomes" id="UP001429564"/>
    </source>
</evidence>
<feature type="transmembrane region" description="Helical" evidence="8">
    <location>
        <begin position="169"/>
        <end position="190"/>
    </location>
</feature>
<keyword evidence="5 8" id="KW-0812">Transmembrane</keyword>
<feature type="transmembrane region" description="Helical" evidence="8">
    <location>
        <begin position="226"/>
        <end position="243"/>
    </location>
</feature>
<dbReference type="RefSeq" id="WP_167683577.1">
    <property type="nucleotide sequence ID" value="NZ_QHLQ01000006.1"/>
</dbReference>
<keyword evidence="6 8" id="KW-1133">Transmembrane helix</keyword>
<sequence length="252" mass="27079">MDLSLSFYVVTALAVFITGLSKSGFGGGLGVMSVPMMSLFVEPRFAAAVLMPVLLAMDVLIVLRFWNKWSFAVLRPLLTGAALGLVIGTATFQWMDANAIRFTVGVMAVFFVGQFLFKQGRLATSSGDRFWAGSFLGSISGFSSFIAHAGGPPVKGYLLAQDLEKTSFVATNTLFFFILNATKFGIYGALGTLNTDSVSVSLVVAPALFLGIALGAKLHQHMDQRFFVKIVYGFLAITAFKLLHDSIPALFS</sequence>
<evidence type="ECO:0000256" key="4">
    <source>
        <dbReference type="ARBA" id="ARBA00022475"/>
    </source>
</evidence>
<keyword evidence="7 8" id="KW-0472">Membrane</keyword>
<feature type="transmembrane region" description="Helical" evidence="8">
    <location>
        <begin position="197"/>
        <end position="214"/>
    </location>
</feature>
<gene>
    <name evidence="9" type="ORF">DL239_08420</name>
</gene>
<evidence type="ECO:0000256" key="7">
    <source>
        <dbReference type="ARBA" id="ARBA00023136"/>
    </source>
</evidence>
<organism evidence="9 10">
    <name type="scientific">Parasedimentitalea denitrificans</name>
    <dbReference type="NCBI Taxonomy" id="2211118"/>
    <lineage>
        <taxon>Bacteria</taxon>
        <taxon>Pseudomonadati</taxon>
        <taxon>Pseudomonadota</taxon>
        <taxon>Alphaproteobacteria</taxon>
        <taxon>Rhodobacterales</taxon>
        <taxon>Paracoccaceae</taxon>
        <taxon>Parasedimentitalea</taxon>
    </lineage>
</organism>
<dbReference type="PANTHER" id="PTHR30269">
    <property type="entry name" value="TRANSMEMBRANE PROTEIN YFCA"/>
    <property type="match status" value="1"/>
</dbReference>
<proteinExistence type="inferred from homology"/>
<dbReference type="Pfam" id="PF01925">
    <property type="entry name" value="TauE"/>
    <property type="match status" value="1"/>
</dbReference>
<evidence type="ECO:0000256" key="3">
    <source>
        <dbReference type="ARBA" id="ARBA00022448"/>
    </source>
</evidence>
<reference evidence="9 10" key="1">
    <citation type="submission" date="2018-05" db="EMBL/GenBank/DDBJ databases">
        <authorList>
            <person name="Zhang Y.-J."/>
        </authorList>
    </citation>
    <scope>NUCLEOTIDE SEQUENCE [LARGE SCALE GENOMIC DNA]</scope>
    <source>
        <strain evidence="9 10">CY04</strain>
    </source>
</reference>
<keyword evidence="3" id="KW-0813">Transport</keyword>
<feature type="transmembrane region" description="Helical" evidence="8">
    <location>
        <begin position="73"/>
        <end position="93"/>
    </location>
</feature>
<evidence type="ECO:0000256" key="5">
    <source>
        <dbReference type="ARBA" id="ARBA00022692"/>
    </source>
</evidence>
<comment type="caution">
    <text evidence="9">The sequence shown here is derived from an EMBL/GenBank/DDBJ whole genome shotgun (WGS) entry which is preliminary data.</text>
</comment>
<evidence type="ECO:0000256" key="8">
    <source>
        <dbReference type="RuleBase" id="RU363041"/>
    </source>
</evidence>
<keyword evidence="10" id="KW-1185">Reference proteome</keyword>
<comment type="similarity">
    <text evidence="2 8">Belongs to the 4-toluene sulfonate uptake permease (TSUP) (TC 2.A.102) family.</text>
</comment>
<evidence type="ECO:0000256" key="6">
    <source>
        <dbReference type="ARBA" id="ARBA00022989"/>
    </source>
</evidence>
<evidence type="ECO:0000256" key="1">
    <source>
        <dbReference type="ARBA" id="ARBA00004651"/>
    </source>
</evidence>
<comment type="subcellular location">
    <subcellularLocation>
        <location evidence="1 8">Cell membrane</location>
        <topology evidence="1 8">Multi-pass membrane protein</topology>
    </subcellularLocation>
</comment>
<name>A0ABX0W5S9_9RHOB</name>